<dbReference type="InterPro" id="IPR012504">
    <property type="entry name" value="Spore_YabP"/>
</dbReference>
<protein>
    <submittedName>
        <fullName evidence="1">Sporulation protein YabP</fullName>
    </submittedName>
</protein>
<dbReference type="InterPro" id="IPR022476">
    <property type="entry name" value="Spore_YabP/YqfC"/>
</dbReference>
<sequence>MEEKIGSNRQHKLILQNRSKGNITGICDVVSFDENAVVLDTDMGLLTIKGKELHVSRLTLEKGEVDIEGTIDSMVYSSNEALRKSGESLFTRLFK</sequence>
<dbReference type="GO" id="GO:0030435">
    <property type="term" value="P:sporulation resulting in formation of a cellular spore"/>
    <property type="evidence" value="ECO:0007669"/>
    <property type="project" value="InterPro"/>
</dbReference>
<reference evidence="1 2" key="1">
    <citation type="submission" date="2013-01" db="EMBL/GenBank/DDBJ databases">
        <title>The Genome Sequence of Clostridium clostridioforme 90A8.</title>
        <authorList>
            <consortium name="The Broad Institute Genome Sequencing Platform"/>
            <person name="Earl A."/>
            <person name="Ward D."/>
            <person name="Feldgarden M."/>
            <person name="Gevers D."/>
            <person name="Courvalin P."/>
            <person name="Lambert T."/>
            <person name="Walker B."/>
            <person name="Young S.K."/>
            <person name="Zeng Q."/>
            <person name="Gargeya S."/>
            <person name="Fitzgerald M."/>
            <person name="Haas B."/>
            <person name="Abouelleil A."/>
            <person name="Alvarado L."/>
            <person name="Arachchi H.M."/>
            <person name="Berlin A.M."/>
            <person name="Chapman S.B."/>
            <person name="Dewar J."/>
            <person name="Goldberg J."/>
            <person name="Griggs A."/>
            <person name="Gujja S."/>
            <person name="Hansen M."/>
            <person name="Howarth C."/>
            <person name="Imamovic A."/>
            <person name="Larimer J."/>
            <person name="McCowan C."/>
            <person name="Murphy C."/>
            <person name="Neiman D."/>
            <person name="Pearson M."/>
            <person name="Priest M."/>
            <person name="Roberts A."/>
            <person name="Saif S."/>
            <person name="Shea T."/>
            <person name="Sisk P."/>
            <person name="Sykes S."/>
            <person name="Wortman J."/>
            <person name="Nusbaum C."/>
            <person name="Birren B."/>
        </authorList>
    </citation>
    <scope>NUCLEOTIDE SEQUENCE [LARGE SCALE GENOMIC DNA]</scope>
    <source>
        <strain evidence="1 2">90A8</strain>
    </source>
</reference>
<proteinExistence type="predicted"/>
<evidence type="ECO:0000313" key="1">
    <source>
        <dbReference type="EMBL" id="ENZ12175.1"/>
    </source>
</evidence>
<dbReference type="GeneID" id="57962997"/>
<dbReference type="NCBIfam" id="TIGR02892">
    <property type="entry name" value="spore_yabP"/>
    <property type="match status" value="1"/>
</dbReference>
<dbReference type="Proteomes" id="UP000013085">
    <property type="component" value="Unassembled WGS sequence"/>
</dbReference>
<dbReference type="PATRIC" id="fig|999408.3.peg.4073"/>
<organism evidence="1 2">
    <name type="scientific">[Clostridium] clostridioforme 90A8</name>
    <dbReference type="NCBI Taxonomy" id="999408"/>
    <lineage>
        <taxon>Bacteria</taxon>
        <taxon>Bacillati</taxon>
        <taxon>Bacillota</taxon>
        <taxon>Clostridia</taxon>
        <taxon>Lachnospirales</taxon>
        <taxon>Lachnospiraceae</taxon>
        <taxon>Enterocloster</taxon>
    </lineage>
</organism>
<dbReference type="Pfam" id="PF07873">
    <property type="entry name" value="YabP"/>
    <property type="match status" value="1"/>
</dbReference>
<dbReference type="Gene3D" id="2.60.40.2000">
    <property type="match status" value="1"/>
</dbReference>
<gene>
    <name evidence="1" type="ORF">HMPREF1090_03806</name>
</gene>
<dbReference type="AlphaFoldDB" id="A0A0E2H7F5"/>
<dbReference type="EMBL" id="AGYR01000040">
    <property type="protein sequence ID" value="ENZ12175.1"/>
    <property type="molecule type" value="Genomic_DNA"/>
</dbReference>
<accession>A0A0E2H7F5</accession>
<dbReference type="PIRSF" id="PIRSF011576">
    <property type="entry name" value="YabP"/>
    <property type="match status" value="1"/>
</dbReference>
<dbReference type="InterPro" id="IPR038705">
    <property type="entry name" value="YabP_sf"/>
</dbReference>
<comment type="caution">
    <text evidence="1">The sequence shown here is derived from an EMBL/GenBank/DDBJ whole genome shotgun (WGS) entry which is preliminary data.</text>
</comment>
<name>A0A0E2H7F5_9FIRM</name>
<evidence type="ECO:0000313" key="2">
    <source>
        <dbReference type="Proteomes" id="UP000013085"/>
    </source>
</evidence>
<dbReference type="RefSeq" id="WP_002585412.1">
    <property type="nucleotide sequence ID" value="NZ_KB850980.1"/>
</dbReference>
<dbReference type="HOGENOM" id="CLU_168343_0_0_9"/>